<protein>
    <submittedName>
        <fullName evidence="5">GGDEF and EAL domain-containing protein</fullName>
    </submittedName>
</protein>
<dbReference type="PROSITE" id="PS50112">
    <property type="entry name" value="PAS"/>
    <property type="match status" value="1"/>
</dbReference>
<dbReference type="SUPFAM" id="SSF55785">
    <property type="entry name" value="PYP-like sensor domain (PAS domain)"/>
    <property type="match status" value="1"/>
</dbReference>
<organism evidence="5">
    <name type="scientific">Geoalkalibacter subterraneus</name>
    <dbReference type="NCBI Taxonomy" id="483547"/>
    <lineage>
        <taxon>Bacteria</taxon>
        <taxon>Pseudomonadati</taxon>
        <taxon>Thermodesulfobacteriota</taxon>
        <taxon>Desulfuromonadia</taxon>
        <taxon>Desulfuromonadales</taxon>
        <taxon>Geoalkalibacteraceae</taxon>
        <taxon>Geoalkalibacter</taxon>
    </lineage>
</organism>
<dbReference type="Gene3D" id="3.20.20.450">
    <property type="entry name" value="EAL domain"/>
    <property type="match status" value="1"/>
</dbReference>
<dbReference type="NCBIfam" id="TIGR00229">
    <property type="entry name" value="sensory_box"/>
    <property type="match status" value="1"/>
</dbReference>
<dbReference type="SMART" id="SM00091">
    <property type="entry name" value="PAS"/>
    <property type="match status" value="1"/>
</dbReference>
<comment type="caution">
    <text evidence="5">The sequence shown here is derived from an EMBL/GenBank/DDBJ whole genome shotgun (WGS) entry which is preliminary data.</text>
</comment>
<dbReference type="PROSITE" id="PS50113">
    <property type="entry name" value="PAC"/>
    <property type="match status" value="1"/>
</dbReference>
<dbReference type="InterPro" id="IPR035965">
    <property type="entry name" value="PAS-like_dom_sf"/>
</dbReference>
<dbReference type="SUPFAM" id="SSF141868">
    <property type="entry name" value="EAL domain-like"/>
    <property type="match status" value="1"/>
</dbReference>
<dbReference type="AlphaFoldDB" id="A0A831LR57"/>
<dbReference type="InterPro" id="IPR035919">
    <property type="entry name" value="EAL_sf"/>
</dbReference>
<dbReference type="InterPro" id="IPR001633">
    <property type="entry name" value="EAL_dom"/>
</dbReference>
<proteinExistence type="predicted"/>
<dbReference type="InterPro" id="IPR000014">
    <property type="entry name" value="PAS"/>
</dbReference>
<dbReference type="Gene3D" id="3.30.70.270">
    <property type="match status" value="1"/>
</dbReference>
<dbReference type="CDD" id="cd01948">
    <property type="entry name" value="EAL"/>
    <property type="match status" value="1"/>
</dbReference>
<dbReference type="InterPro" id="IPR000700">
    <property type="entry name" value="PAS-assoc_C"/>
</dbReference>
<feature type="domain" description="GGDEF" evidence="4">
    <location>
        <begin position="200"/>
        <end position="333"/>
    </location>
</feature>
<accession>A0A831LR57</accession>
<gene>
    <name evidence="5" type="ORF">ENN94_01390</name>
</gene>
<feature type="domain" description="PAC" evidence="2">
    <location>
        <begin position="116"/>
        <end position="168"/>
    </location>
</feature>
<feature type="domain" description="EAL" evidence="3">
    <location>
        <begin position="342"/>
        <end position="595"/>
    </location>
</feature>
<dbReference type="SMART" id="SM00052">
    <property type="entry name" value="EAL"/>
    <property type="match status" value="1"/>
</dbReference>
<evidence type="ECO:0000313" key="5">
    <source>
        <dbReference type="EMBL" id="HDR46335.1"/>
    </source>
</evidence>
<dbReference type="Pfam" id="PF00990">
    <property type="entry name" value="GGDEF"/>
    <property type="match status" value="1"/>
</dbReference>
<evidence type="ECO:0000259" key="1">
    <source>
        <dbReference type="PROSITE" id="PS50112"/>
    </source>
</evidence>
<dbReference type="Proteomes" id="UP000886162">
    <property type="component" value="Unassembled WGS sequence"/>
</dbReference>
<dbReference type="SMART" id="SM00267">
    <property type="entry name" value="GGDEF"/>
    <property type="match status" value="1"/>
</dbReference>
<dbReference type="InterPro" id="IPR052155">
    <property type="entry name" value="Biofilm_reg_signaling"/>
</dbReference>
<evidence type="ECO:0000259" key="4">
    <source>
        <dbReference type="PROSITE" id="PS50887"/>
    </source>
</evidence>
<reference evidence="5" key="1">
    <citation type="journal article" date="2020" name="mSystems">
        <title>Genome- and Community-Level Interaction Insights into Carbon Utilization and Element Cycling Functions of Hydrothermarchaeota in Hydrothermal Sediment.</title>
        <authorList>
            <person name="Zhou Z."/>
            <person name="Liu Y."/>
            <person name="Xu W."/>
            <person name="Pan J."/>
            <person name="Luo Z.H."/>
            <person name="Li M."/>
        </authorList>
    </citation>
    <scope>NUCLEOTIDE SEQUENCE [LARGE SCALE GENOMIC DNA]</scope>
    <source>
        <strain evidence="5">SpSt-1220</strain>
    </source>
</reference>
<dbReference type="InterPro" id="IPR000160">
    <property type="entry name" value="GGDEF_dom"/>
</dbReference>
<dbReference type="InterPro" id="IPR043128">
    <property type="entry name" value="Rev_trsase/Diguanyl_cyclase"/>
</dbReference>
<feature type="domain" description="PAS" evidence="1">
    <location>
        <begin position="43"/>
        <end position="87"/>
    </location>
</feature>
<dbReference type="PROSITE" id="PS50887">
    <property type="entry name" value="GGDEF"/>
    <property type="match status" value="1"/>
</dbReference>
<dbReference type="PROSITE" id="PS50883">
    <property type="entry name" value="EAL"/>
    <property type="match status" value="1"/>
</dbReference>
<dbReference type="PANTHER" id="PTHR44757:SF2">
    <property type="entry name" value="BIOFILM ARCHITECTURE MAINTENANCE PROTEIN MBAA"/>
    <property type="match status" value="1"/>
</dbReference>
<dbReference type="EMBL" id="DSDO01000095">
    <property type="protein sequence ID" value="HDR46335.1"/>
    <property type="molecule type" value="Genomic_DNA"/>
</dbReference>
<name>A0A831LR57_9BACT</name>
<dbReference type="Gene3D" id="3.30.450.20">
    <property type="entry name" value="PAS domain"/>
    <property type="match status" value="1"/>
</dbReference>
<dbReference type="CDD" id="cd01949">
    <property type="entry name" value="GGDEF"/>
    <property type="match status" value="1"/>
</dbReference>
<dbReference type="SUPFAM" id="SSF55073">
    <property type="entry name" value="Nucleotide cyclase"/>
    <property type="match status" value="1"/>
</dbReference>
<dbReference type="Pfam" id="PF00563">
    <property type="entry name" value="EAL"/>
    <property type="match status" value="1"/>
</dbReference>
<dbReference type="CDD" id="cd00130">
    <property type="entry name" value="PAS"/>
    <property type="match status" value="1"/>
</dbReference>
<dbReference type="InterPro" id="IPR029787">
    <property type="entry name" value="Nucleotide_cyclase"/>
</dbReference>
<dbReference type="Pfam" id="PF13426">
    <property type="entry name" value="PAS_9"/>
    <property type="match status" value="1"/>
</dbReference>
<evidence type="ECO:0000259" key="3">
    <source>
        <dbReference type="PROSITE" id="PS50883"/>
    </source>
</evidence>
<dbReference type="PANTHER" id="PTHR44757">
    <property type="entry name" value="DIGUANYLATE CYCLASE DGCP"/>
    <property type="match status" value="1"/>
</dbReference>
<evidence type="ECO:0000259" key="2">
    <source>
        <dbReference type="PROSITE" id="PS50113"/>
    </source>
</evidence>
<sequence>MTGDTKENCVPYCADEHDRSQPQPGWSAVLSSLADASFQLREDDDLYRRLVEDVSDGLFLLDGFGRIEYANDALALQFGPAPVDLQGAFLSDFGADEEQAGKIRELIAQVQAGTKSKLDVLLRGRDGNDFWGLLSLSPVVRDGGPVKAMVGLLSDISRRKMAEKEILRQAYTDPLTGLPNRILLDDRLHQSLAQARRQKAMVAVLVIDCDSFKDVNDSLGHAAGDWFLRHIARRMEAELRRGDTIARIGGDEFVAVFSPLKGTEDAVVLAGKLLDVLSSPVTWDKREIPCAVSMGMALFPQDGEDPQTLLHHADIAMYQAKKRGGRRFQFFSPSMNMRARQSDRFEQNILHALNKGELELHFQPEIDLAGKQIRRVESLLRWRHPEHGLLSPGFFLPLAQQSSISPELGEWILRTACCAAQRWRTQKESPFLVSINLSAEEFRSFKFFGTLVRVLRESGLDPAALDLDLPEDALVGDDVEIMRRLRELCDLGVQLTIDNFGSGYSSVRRLSEWPIQRIKIARHFVEMMETRQDNGPAAAVLALGNSLGLEVVAEGVESLRQVDLLRRQGCRHMKGYHFCRPCEAGAFEEMLAGGLGRSGFGLLENRVVSLD</sequence>
<dbReference type="NCBIfam" id="TIGR00254">
    <property type="entry name" value="GGDEF"/>
    <property type="match status" value="1"/>
</dbReference>